<dbReference type="Proteomes" id="UP001054945">
    <property type="component" value="Unassembled WGS sequence"/>
</dbReference>
<gene>
    <name evidence="1" type="ORF">CEXT_101191</name>
</gene>
<evidence type="ECO:0000313" key="1">
    <source>
        <dbReference type="EMBL" id="GIY51841.1"/>
    </source>
</evidence>
<reference evidence="1 2" key="1">
    <citation type="submission" date="2021-06" db="EMBL/GenBank/DDBJ databases">
        <title>Caerostris extrusa draft genome.</title>
        <authorList>
            <person name="Kono N."/>
            <person name="Arakawa K."/>
        </authorList>
    </citation>
    <scope>NUCLEOTIDE SEQUENCE [LARGE SCALE GENOMIC DNA]</scope>
</reference>
<evidence type="ECO:0000313" key="2">
    <source>
        <dbReference type="Proteomes" id="UP001054945"/>
    </source>
</evidence>
<dbReference type="EMBL" id="BPLR01012168">
    <property type="protein sequence ID" value="GIY51841.1"/>
    <property type="molecule type" value="Genomic_DNA"/>
</dbReference>
<keyword evidence="2" id="KW-1185">Reference proteome</keyword>
<dbReference type="AlphaFoldDB" id="A0AAV4U271"/>
<protein>
    <submittedName>
        <fullName evidence="1">Uncharacterized protein</fullName>
    </submittedName>
</protein>
<organism evidence="1 2">
    <name type="scientific">Caerostris extrusa</name>
    <name type="common">Bark spider</name>
    <name type="synonym">Caerostris bankana</name>
    <dbReference type="NCBI Taxonomy" id="172846"/>
    <lineage>
        <taxon>Eukaryota</taxon>
        <taxon>Metazoa</taxon>
        <taxon>Ecdysozoa</taxon>
        <taxon>Arthropoda</taxon>
        <taxon>Chelicerata</taxon>
        <taxon>Arachnida</taxon>
        <taxon>Araneae</taxon>
        <taxon>Araneomorphae</taxon>
        <taxon>Entelegynae</taxon>
        <taxon>Araneoidea</taxon>
        <taxon>Araneidae</taxon>
        <taxon>Caerostris</taxon>
    </lineage>
</organism>
<proteinExistence type="predicted"/>
<name>A0AAV4U271_CAEEX</name>
<sequence>MPRNSRVLHRTPANRLPREASLFEEQLIQKIVDENPRIRDFTCHFLFSEACARKQCYLMAKVKVSRIRKDTRHRTSKWKTAKWASSDGKMTMWEDQSHCCILFTNPTIFSPTF</sequence>
<comment type="caution">
    <text evidence="1">The sequence shown here is derived from an EMBL/GenBank/DDBJ whole genome shotgun (WGS) entry which is preliminary data.</text>
</comment>
<accession>A0AAV4U271</accession>